<feature type="binding site" evidence="9">
    <location>
        <position position="159"/>
    </location>
    <ligand>
        <name>substrate</name>
    </ligand>
</feature>
<evidence type="ECO:0000256" key="9">
    <source>
        <dbReference type="HAMAP-Rule" id="MF_00197"/>
    </source>
</evidence>
<keyword evidence="6 9" id="KW-0457">Lysine biosynthesis</keyword>
<feature type="binding site" evidence="9">
    <location>
        <position position="13"/>
    </location>
    <ligand>
        <name>substrate</name>
    </ligand>
</feature>
<feature type="active site" evidence="10">
    <location>
        <position position="75"/>
    </location>
</feature>
<dbReference type="EMBL" id="MSLT01000012">
    <property type="protein sequence ID" value="OUD13886.1"/>
    <property type="molecule type" value="Genomic_DNA"/>
</dbReference>
<feature type="site" description="Could be important to modulate the pK values of the two catalytic cysteine residues" evidence="9">
    <location>
        <position position="161"/>
    </location>
</feature>
<dbReference type="PROSITE" id="PS01326">
    <property type="entry name" value="DAP_EPIMERASE"/>
    <property type="match status" value="1"/>
</dbReference>
<name>A0A251X7B7_9GAMM</name>
<dbReference type="SUPFAM" id="SSF54506">
    <property type="entry name" value="Diaminopimelate epimerase-like"/>
    <property type="match status" value="1"/>
</dbReference>
<evidence type="ECO:0000256" key="8">
    <source>
        <dbReference type="ARBA" id="ARBA00051712"/>
    </source>
</evidence>
<feature type="site" description="Important for dimerization" evidence="9">
    <location>
        <position position="271"/>
    </location>
</feature>
<feature type="binding site" evidence="9">
    <location>
        <position position="46"/>
    </location>
    <ligand>
        <name>substrate</name>
    </ligand>
</feature>
<keyword evidence="5 9" id="KW-0028">Amino-acid biosynthesis</keyword>
<evidence type="ECO:0000256" key="2">
    <source>
        <dbReference type="ARBA" id="ARBA00010219"/>
    </source>
</evidence>
<protein>
    <recommendedName>
        <fullName evidence="3 9">Diaminopimelate epimerase</fullName>
        <shortName evidence="9">DAP epimerase</shortName>
        <ecNumber evidence="3 9">5.1.1.7</ecNumber>
    </recommendedName>
    <alternativeName>
        <fullName evidence="9">PLP-independent amino acid racemase</fullName>
    </alternativeName>
</protein>
<comment type="similarity">
    <text evidence="2 9">Belongs to the diaminopimelate epimerase family.</text>
</comment>
<comment type="pathway">
    <text evidence="1 9">Amino-acid biosynthesis; L-lysine biosynthesis via DAP pathway; DL-2,6-diaminopimelate from LL-2,6-diaminopimelate: step 1/1.</text>
</comment>
<feature type="binding site" evidence="9">
    <location>
        <begin position="210"/>
        <end position="211"/>
    </location>
    <ligand>
        <name>substrate</name>
    </ligand>
</feature>
<sequence>MKLPFTKMQGLGNDFVVIESLTTPRELTPEQIRFLANRHFGVGCDQVLWVGASEQEGVDFTYRIFNADGGEVFQCGNGVRCFARYVFDKGFTTKTNCVVQTKAGIMRPVLEPDGLVTVEMGQARFLPAQIPLRTSEQATRYQLDVAGETVEFGAVSLGNPHAVLQVDSVDTAPVDSLGRLLESHRFFPERVNVGFMEVISASDIRLRVFERGVGETLACGSGACAAVIIGRLWSKLSDTVTVQLRGGELRIRWSGDINSPIWMTGPAVTVFEGVIEL</sequence>
<keyword evidence="7 9" id="KW-0413">Isomerase</keyword>
<accession>A0A251X7B7</accession>
<organism evidence="11 12">
    <name type="scientific">Thioflexithrix psekupsensis</name>
    <dbReference type="NCBI Taxonomy" id="1570016"/>
    <lineage>
        <taxon>Bacteria</taxon>
        <taxon>Pseudomonadati</taxon>
        <taxon>Pseudomonadota</taxon>
        <taxon>Gammaproteobacteria</taxon>
        <taxon>Thiotrichales</taxon>
        <taxon>Thioflexithrix</taxon>
    </lineage>
</organism>
<dbReference type="FunFam" id="3.10.310.10:FF:000001">
    <property type="entry name" value="Diaminopimelate epimerase"/>
    <property type="match status" value="1"/>
</dbReference>
<dbReference type="NCBIfam" id="TIGR00652">
    <property type="entry name" value="DapF"/>
    <property type="match status" value="1"/>
</dbReference>
<feature type="active site" description="Proton donor" evidence="9">
    <location>
        <position position="75"/>
    </location>
</feature>
<evidence type="ECO:0000256" key="7">
    <source>
        <dbReference type="ARBA" id="ARBA00023235"/>
    </source>
</evidence>
<feature type="binding site" evidence="9">
    <location>
        <begin position="76"/>
        <end position="77"/>
    </location>
    <ligand>
        <name>substrate</name>
    </ligand>
</feature>
<dbReference type="PANTHER" id="PTHR31689:SF0">
    <property type="entry name" value="DIAMINOPIMELATE EPIMERASE"/>
    <property type="match status" value="1"/>
</dbReference>
<comment type="subcellular location">
    <subcellularLocation>
        <location evidence="9">Cytoplasm</location>
    </subcellularLocation>
</comment>
<feature type="binding site" evidence="9">
    <location>
        <position position="192"/>
    </location>
    <ligand>
        <name>substrate</name>
    </ligand>
</feature>
<comment type="caution">
    <text evidence="11">The sequence shown here is derived from an EMBL/GenBank/DDBJ whole genome shotgun (WGS) entry which is preliminary data.</text>
</comment>
<evidence type="ECO:0000256" key="10">
    <source>
        <dbReference type="PROSITE-ProRule" id="PRU10125"/>
    </source>
</evidence>
<evidence type="ECO:0000256" key="3">
    <source>
        <dbReference type="ARBA" id="ARBA00013080"/>
    </source>
</evidence>
<feature type="site" description="Could be important to modulate the pK values of the two catalytic cysteine residues" evidence="9">
    <location>
        <position position="210"/>
    </location>
</feature>
<dbReference type="GO" id="GO:0008837">
    <property type="term" value="F:diaminopimelate epimerase activity"/>
    <property type="evidence" value="ECO:0007669"/>
    <property type="project" value="UniProtKB-UniRule"/>
</dbReference>
<keyword evidence="12" id="KW-1185">Reference proteome</keyword>
<comment type="subunit">
    <text evidence="9">Homodimer.</text>
</comment>
<evidence type="ECO:0000256" key="4">
    <source>
        <dbReference type="ARBA" id="ARBA00022490"/>
    </source>
</evidence>
<dbReference type="Proteomes" id="UP000194798">
    <property type="component" value="Unassembled WGS sequence"/>
</dbReference>
<dbReference type="OrthoDB" id="9805408at2"/>
<evidence type="ECO:0000256" key="5">
    <source>
        <dbReference type="ARBA" id="ARBA00022605"/>
    </source>
</evidence>
<comment type="function">
    <text evidence="9">Catalyzes the stereoinversion of LL-2,6-diaminopimelate (L,L-DAP) to meso-diaminopimelate (meso-DAP), a precursor of L-lysine and an essential component of the bacterial peptidoglycan.</text>
</comment>
<dbReference type="HAMAP" id="MF_00197">
    <property type="entry name" value="DAP_epimerase"/>
    <property type="match status" value="1"/>
</dbReference>
<evidence type="ECO:0000313" key="12">
    <source>
        <dbReference type="Proteomes" id="UP000194798"/>
    </source>
</evidence>
<evidence type="ECO:0000256" key="6">
    <source>
        <dbReference type="ARBA" id="ARBA00023154"/>
    </source>
</evidence>
<dbReference type="GO" id="GO:0009089">
    <property type="term" value="P:lysine biosynthetic process via diaminopimelate"/>
    <property type="evidence" value="ECO:0007669"/>
    <property type="project" value="UniProtKB-UniRule"/>
</dbReference>
<dbReference type="Pfam" id="PF01678">
    <property type="entry name" value="DAP_epimerase"/>
    <property type="match status" value="2"/>
</dbReference>
<dbReference type="GO" id="GO:0005829">
    <property type="term" value="C:cytosol"/>
    <property type="evidence" value="ECO:0007669"/>
    <property type="project" value="TreeGrafter"/>
</dbReference>
<feature type="binding site" evidence="9">
    <location>
        <begin position="220"/>
        <end position="221"/>
    </location>
    <ligand>
        <name>substrate</name>
    </ligand>
</feature>
<gene>
    <name evidence="9" type="primary">dapF</name>
    <name evidence="11" type="ORF">TPSD3_05945</name>
</gene>
<proteinExistence type="inferred from homology"/>
<dbReference type="PANTHER" id="PTHR31689">
    <property type="entry name" value="DIAMINOPIMELATE EPIMERASE, CHLOROPLASTIC"/>
    <property type="match status" value="1"/>
</dbReference>
<dbReference type="EC" id="5.1.1.7" evidence="3 9"/>
<dbReference type="Gene3D" id="3.10.310.10">
    <property type="entry name" value="Diaminopimelate Epimerase, Chain A, domain 1"/>
    <property type="match status" value="2"/>
</dbReference>
<feature type="active site" description="Proton acceptor" evidence="9">
    <location>
        <position position="219"/>
    </location>
</feature>
<dbReference type="InterPro" id="IPR018510">
    <property type="entry name" value="DAP_epimerase_AS"/>
</dbReference>
<keyword evidence="4 9" id="KW-0963">Cytoplasm</keyword>
<feature type="binding site" evidence="9">
    <location>
        <position position="66"/>
    </location>
    <ligand>
        <name>substrate</name>
    </ligand>
</feature>
<dbReference type="AlphaFoldDB" id="A0A251X7B7"/>
<reference evidence="11 12" key="1">
    <citation type="submission" date="2016-12" db="EMBL/GenBank/DDBJ databases">
        <title>Thioflexothrix psekupsii D3 genome sequencing and assembly.</title>
        <authorList>
            <person name="Fomenkov A."/>
            <person name="Vincze T."/>
            <person name="Grabovich M."/>
            <person name="Anton B.P."/>
            <person name="Dubinina G."/>
            <person name="Orlova M."/>
            <person name="Belousova E."/>
            <person name="Roberts R.J."/>
        </authorList>
    </citation>
    <scope>NUCLEOTIDE SEQUENCE [LARGE SCALE GENOMIC DNA]</scope>
    <source>
        <strain evidence="11">D3</strain>
    </source>
</reference>
<dbReference type="InterPro" id="IPR001653">
    <property type="entry name" value="DAP_epimerase_DapF"/>
</dbReference>
<dbReference type="UniPathway" id="UPA00034">
    <property type="reaction ID" value="UER00025"/>
</dbReference>
<comment type="catalytic activity">
    <reaction evidence="8 9">
        <text>(2S,6S)-2,6-diaminopimelate = meso-2,6-diaminopimelate</text>
        <dbReference type="Rhea" id="RHEA:15393"/>
        <dbReference type="ChEBI" id="CHEBI:57609"/>
        <dbReference type="ChEBI" id="CHEBI:57791"/>
        <dbReference type="EC" id="5.1.1.7"/>
    </reaction>
</comment>
<evidence type="ECO:0000313" key="11">
    <source>
        <dbReference type="EMBL" id="OUD13886.1"/>
    </source>
</evidence>
<evidence type="ECO:0000256" key="1">
    <source>
        <dbReference type="ARBA" id="ARBA00005196"/>
    </source>
</evidence>